<accession>A0ABD1RIA5</accession>
<reference evidence="3" key="1">
    <citation type="submission" date="2024-07" db="EMBL/GenBank/DDBJ databases">
        <title>Two chromosome-level genome assemblies of Korean endemic species Abeliophyllum distichum and Forsythia ovata (Oleaceae).</title>
        <authorList>
            <person name="Jang H."/>
        </authorList>
    </citation>
    <scope>NUCLEOTIDE SEQUENCE [LARGE SCALE GENOMIC DNA]</scope>
</reference>
<name>A0ABD1RIA5_9LAMI</name>
<proteinExistence type="predicted"/>
<protein>
    <submittedName>
        <fullName evidence="2">Uncharacterized protein</fullName>
    </submittedName>
</protein>
<evidence type="ECO:0000256" key="1">
    <source>
        <dbReference type="SAM" id="MobiDB-lite"/>
    </source>
</evidence>
<feature type="region of interest" description="Disordered" evidence="1">
    <location>
        <begin position="132"/>
        <end position="151"/>
    </location>
</feature>
<dbReference type="EMBL" id="JBFOLJ010000012">
    <property type="protein sequence ID" value="KAL2488164.1"/>
    <property type="molecule type" value="Genomic_DNA"/>
</dbReference>
<evidence type="ECO:0000313" key="3">
    <source>
        <dbReference type="Proteomes" id="UP001604277"/>
    </source>
</evidence>
<sequence>MQQIKGRATVKLRDNIGSITGTVIGEAVEKFFDCSAEELLHQDTMKDRPNNVPIFRTHIEDEHVVYVKSTNRATIPNQILFDVIFILDPVTVIKETKALEFPSTNKQSSSLFIPTIPGEQESNNSSVRRVLFGASSEPQERKNINKKKASI</sequence>
<keyword evidence="3" id="KW-1185">Reference proteome</keyword>
<gene>
    <name evidence="2" type="ORF">Fot_41456</name>
</gene>
<dbReference type="Proteomes" id="UP001604277">
    <property type="component" value="Unassembled WGS sequence"/>
</dbReference>
<comment type="caution">
    <text evidence="2">The sequence shown here is derived from an EMBL/GenBank/DDBJ whole genome shotgun (WGS) entry which is preliminary data.</text>
</comment>
<evidence type="ECO:0000313" key="2">
    <source>
        <dbReference type="EMBL" id="KAL2488164.1"/>
    </source>
</evidence>
<organism evidence="2 3">
    <name type="scientific">Forsythia ovata</name>
    <dbReference type="NCBI Taxonomy" id="205694"/>
    <lineage>
        <taxon>Eukaryota</taxon>
        <taxon>Viridiplantae</taxon>
        <taxon>Streptophyta</taxon>
        <taxon>Embryophyta</taxon>
        <taxon>Tracheophyta</taxon>
        <taxon>Spermatophyta</taxon>
        <taxon>Magnoliopsida</taxon>
        <taxon>eudicotyledons</taxon>
        <taxon>Gunneridae</taxon>
        <taxon>Pentapetalae</taxon>
        <taxon>asterids</taxon>
        <taxon>lamiids</taxon>
        <taxon>Lamiales</taxon>
        <taxon>Oleaceae</taxon>
        <taxon>Forsythieae</taxon>
        <taxon>Forsythia</taxon>
    </lineage>
</organism>
<dbReference type="AlphaFoldDB" id="A0ABD1RIA5"/>